<keyword evidence="3" id="KW-1185">Reference proteome</keyword>
<keyword evidence="1" id="KW-1133">Transmembrane helix</keyword>
<proteinExistence type="predicted"/>
<organism evidence="2 3">
    <name type="scientific">Gulo gulo</name>
    <name type="common">Wolverine</name>
    <name type="synonym">Gluton</name>
    <dbReference type="NCBI Taxonomy" id="48420"/>
    <lineage>
        <taxon>Eukaryota</taxon>
        <taxon>Metazoa</taxon>
        <taxon>Chordata</taxon>
        <taxon>Craniata</taxon>
        <taxon>Vertebrata</taxon>
        <taxon>Euteleostomi</taxon>
        <taxon>Mammalia</taxon>
        <taxon>Eutheria</taxon>
        <taxon>Laurasiatheria</taxon>
        <taxon>Carnivora</taxon>
        <taxon>Caniformia</taxon>
        <taxon>Musteloidea</taxon>
        <taxon>Mustelidae</taxon>
        <taxon>Guloninae</taxon>
        <taxon>Gulo</taxon>
    </lineage>
</organism>
<gene>
    <name evidence="2" type="ORF">BN2614_LOCUS8</name>
</gene>
<name>A0A9X9Q1P1_GULGU</name>
<evidence type="ECO:0000256" key="1">
    <source>
        <dbReference type="SAM" id="Phobius"/>
    </source>
</evidence>
<dbReference type="EMBL" id="CYRY02018312">
    <property type="protein sequence ID" value="VCW96522.1"/>
    <property type="molecule type" value="Genomic_DNA"/>
</dbReference>
<protein>
    <submittedName>
        <fullName evidence="2">Uncharacterized protein</fullName>
    </submittedName>
</protein>
<sequence>MGGWSSKPEPKNDKASVSTTAPTIASTACSQEPTNIQHLVLAFFVGVLLTLLLVVLVFLIMKSYRKCHSSPWVRDPPLDDHSSRDPPAKLSSPEEALTYASVAFKISEEKSEHLTKNRSAPLDTGQILDHSMVWLEWFGWDLEMLAGGFADRGGALLLA</sequence>
<dbReference type="InterPro" id="IPR037763">
    <property type="entry name" value="C1orf162"/>
</dbReference>
<evidence type="ECO:0000313" key="3">
    <source>
        <dbReference type="Proteomes" id="UP000269945"/>
    </source>
</evidence>
<accession>A0A9X9Q1P1</accession>
<dbReference type="Proteomes" id="UP000269945">
    <property type="component" value="Unassembled WGS sequence"/>
</dbReference>
<feature type="transmembrane region" description="Helical" evidence="1">
    <location>
        <begin position="40"/>
        <end position="61"/>
    </location>
</feature>
<keyword evidence="1" id="KW-0472">Membrane</keyword>
<dbReference type="AlphaFoldDB" id="A0A9X9Q1P1"/>
<dbReference type="PROSITE" id="PS51257">
    <property type="entry name" value="PROKAR_LIPOPROTEIN"/>
    <property type="match status" value="1"/>
</dbReference>
<comment type="caution">
    <text evidence="2">The sequence shown here is derived from an EMBL/GenBank/DDBJ whole genome shotgun (WGS) entry which is preliminary data.</text>
</comment>
<evidence type="ECO:0000313" key="2">
    <source>
        <dbReference type="EMBL" id="VCW96522.1"/>
    </source>
</evidence>
<reference evidence="2 3" key="1">
    <citation type="submission" date="2018-10" db="EMBL/GenBank/DDBJ databases">
        <authorList>
            <person name="Ekblom R."/>
            <person name="Jareborg N."/>
        </authorList>
    </citation>
    <scope>NUCLEOTIDE SEQUENCE [LARGE SCALE GENOMIC DNA]</scope>
    <source>
        <tissue evidence="2">Muscle</tissue>
    </source>
</reference>
<dbReference type="PANTHER" id="PTHR37997:SF1">
    <property type="entry name" value="TRANSMEMBRANE PROTEIN C1ORF162"/>
    <property type="match status" value="1"/>
</dbReference>
<keyword evidence="1" id="KW-0812">Transmembrane</keyword>
<dbReference type="PANTHER" id="PTHR37997">
    <property type="entry name" value="TRANSMEMBRANE PROTEIN C1ORF162"/>
    <property type="match status" value="1"/>
</dbReference>